<evidence type="ECO:0000313" key="3">
    <source>
        <dbReference type="EnsemblMetazoa" id="ASIC020355-PA"/>
    </source>
</evidence>
<gene>
    <name evidence="2" type="ORF">ZHAS_00020355</name>
</gene>
<proteinExistence type="predicted"/>
<dbReference type="AlphaFoldDB" id="A0A084WPU7"/>
<reference evidence="3" key="2">
    <citation type="submission" date="2020-05" db="UniProtKB">
        <authorList>
            <consortium name="EnsemblMetazoa"/>
        </authorList>
    </citation>
    <scope>IDENTIFICATION</scope>
</reference>
<dbReference type="Proteomes" id="UP000030765">
    <property type="component" value="Unassembled WGS sequence"/>
</dbReference>
<evidence type="ECO:0000256" key="1">
    <source>
        <dbReference type="SAM" id="MobiDB-lite"/>
    </source>
</evidence>
<protein>
    <submittedName>
        <fullName evidence="2 3">Uncharacterized protein</fullName>
    </submittedName>
</protein>
<dbReference type="EMBL" id="ATLV01025132">
    <property type="status" value="NOT_ANNOTATED_CDS"/>
    <property type="molecule type" value="Genomic_DNA"/>
</dbReference>
<organism evidence="2">
    <name type="scientific">Anopheles sinensis</name>
    <name type="common">Mosquito</name>
    <dbReference type="NCBI Taxonomy" id="74873"/>
    <lineage>
        <taxon>Eukaryota</taxon>
        <taxon>Metazoa</taxon>
        <taxon>Ecdysozoa</taxon>
        <taxon>Arthropoda</taxon>
        <taxon>Hexapoda</taxon>
        <taxon>Insecta</taxon>
        <taxon>Pterygota</taxon>
        <taxon>Neoptera</taxon>
        <taxon>Endopterygota</taxon>
        <taxon>Diptera</taxon>
        <taxon>Nematocera</taxon>
        <taxon>Culicoidea</taxon>
        <taxon>Culicidae</taxon>
        <taxon>Anophelinae</taxon>
        <taxon>Anopheles</taxon>
    </lineage>
</organism>
<sequence length="63" mass="6541">MDALHSDTEQTNESWEDVMPRTSPSSHPTTANTHAHTQTYTQAAAVSGAGGALMELAGSLAAE</sequence>
<name>A0A084WPU7_ANOSI</name>
<accession>A0A084WPU7</accession>
<reference evidence="2 4" key="1">
    <citation type="journal article" date="2014" name="BMC Genomics">
        <title>Genome sequence of Anopheles sinensis provides insight into genetics basis of mosquito competence for malaria parasites.</title>
        <authorList>
            <person name="Zhou D."/>
            <person name="Zhang D."/>
            <person name="Ding G."/>
            <person name="Shi L."/>
            <person name="Hou Q."/>
            <person name="Ye Y."/>
            <person name="Xu Y."/>
            <person name="Zhou H."/>
            <person name="Xiong C."/>
            <person name="Li S."/>
            <person name="Yu J."/>
            <person name="Hong S."/>
            <person name="Yu X."/>
            <person name="Zou P."/>
            <person name="Chen C."/>
            <person name="Chang X."/>
            <person name="Wang W."/>
            <person name="Lv Y."/>
            <person name="Sun Y."/>
            <person name="Ma L."/>
            <person name="Shen B."/>
            <person name="Zhu C."/>
        </authorList>
    </citation>
    <scope>NUCLEOTIDE SEQUENCE [LARGE SCALE GENOMIC DNA]</scope>
</reference>
<keyword evidence="4" id="KW-1185">Reference proteome</keyword>
<dbReference type="EnsemblMetazoa" id="ASIC020355-RA">
    <property type="protein sequence ID" value="ASIC020355-PA"/>
    <property type="gene ID" value="ASIC020355"/>
</dbReference>
<dbReference type="EMBL" id="KE525369">
    <property type="protein sequence ID" value="KFB52241.1"/>
    <property type="molecule type" value="Genomic_DNA"/>
</dbReference>
<feature type="region of interest" description="Disordered" evidence="1">
    <location>
        <begin position="1"/>
        <end position="36"/>
    </location>
</feature>
<evidence type="ECO:0000313" key="2">
    <source>
        <dbReference type="EMBL" id="KFB52241.1"/>
    </source>
</evidence>
<evidence type="ECO:0000313" key="4">
    <source>
        <dbReference type="Proteomes" id="UP000030765"/>
    </source>
</evidence>
<dbReference type="VEuPathDB" id="VectorBase:ASIC020355"/>